<evidence type="ECO:0000313" key="3">
    <source>
        <dbReference type="Proteomes" id="UP000233556"/>
    </source>
</evidence>
<dbReference type="Proteomes" id="UP000233556">
    <property type="component" value="Unassembled WGS sequence"/>
</dbReference>
<accession>A0A2I0TMA9</accession>
<feature type="compositionally biased region" description="Basic and acidic residues" evidence="1">
    <location>
        <begin position="20"/>
        <end position="43"/>
    </location>
</feature>
<reference evidence="3" key="1">
    <citation type="submission" date="2017-11" db="EMBL/GenBank/DDBJ databases">
        <authorList>
            <person name="Lima N.C."/>
            <person name="Parody-Merino A.M."/>
            <person name="Battley P.F."/>
            <person name="Fidler A.E."/>
            <person name="Prosdocimi F."/>
        </authorList>
    </citation>
    <scope>NUCLEOTIDE SEQUENCE [LARGE SCALE GENOMIC DNA]</scope>
</reference>
<reference evidence="3" key="2">
    <citation type="submission" date="2017-12" db="EMBL/GenBank/DDBJ databases">
        <title>Genome sequence of the Bar-tailed Godwit (Limosa lapponica baueri).</title>
        <authorList>
            <person name="Lima N.C.B."/>
            <person name="Parody-Merino A.M."/>
            <person name="Battley P.F."/>
            <person name="Fidler A.E."/>
            <person name="Prosdocimi F."/>
        </authorList>
    </citation>
    <scope>NUCLEOTIDE SEQUENCE [LARGE SCALE GENOMIC DNA]</scope>
</reference>
<gene>
    <name evidence="2" type="ORF">llap_14832</name>
</gene>
<dbReference type="EMBL" id="KZ508733">
    <property type="protein sequence ID" value="PKU34863.1"/>
    <property type="molecule type" value="Genomic_DNA"/>
</dbReference>
<evidence type="ECO:0000313" key="2">
    <source>
        <dbReference type="EMBL" id="PKU34863.1"/>
    </source>
</evidence>
<protein>
    <submittedName>
        <fullName evidence="2">Uncharacterized protein</fullName>
    </submittedName>
</protein>
<proteinExistence type="predicted"/>
<feature type="region of interest" description="Disordered" evidence="1">
    <location>
        <begin position="1"/>
        <end position="43"/>
    </location>
</feature>
<evidence type="ECO:0000256" key="1">
    <source>
        <dbReference type="SAM" id="MobiDB-lite"/>
    </source>
</evidence>
<dbReference type="AlphaFoldDB" id="A0A2I0TMA9"/>
<organism evidence="2 3">
    <name type="scientific">Limosa lapponica baueri</name>
    <dbReference type="NCBI Taxonomy" id="1758121"/>
    <lineage>
        <taxon>Eukaryota</taxon>
        <taxon>Metazoa</taxon>
        <taxon>Chordata</taxon>
        <taxon>Craniata</taxon>
        <taxon>Vertebrata</taxon>
        <taxon>Euteleostomi</taxon>
        <taxon>Archelosauria</taxon>
        <taxon>Archosauria</taxon>
        <taxon>Dinosauria</taxon>
        <taxon>Saurischia</taxon>
        <taxon>Theropoda</taxon>
        <taxon>Coelurosauria</taxon>
        <taxon>Aves</taxon>
        <taxon>Neognathae</taxon>
        <taxon>Neoaves</taxon>
        <taxon>Charadriiformes</taxon>
        <taxon>Scolopacidae</taxon>
        <taxon>Limosa</taxon>
    </lineage>
</organism>
<sequence>MQVQHWQGYSEAGPVAPGKDNVKERRKEIQVQKEKKEDVQKKQLTELRQSPGIVGNCVEAAVVDMSYGTELDVAARHRFSA</sequence>
<name>A0A2I0TMA9_LIMLA</name>
<keyword evidence="3" id="KW-1185">Reference proteome</keyword>